<dbReference type="GO" id="GO:0005524">
    <property type="term" value="F:ATP binding"/>
    <property type="evidence" value="ECO:0007669"/>
    <property type="project" value="InterPro"/>
</dbReference>
<dbReference type="InterPro" id="IPR000212">
    <property type="entry name" value="DNA_helicase_UvrD/REP"/>
</dbReference>
<dbReference type="GO" id="GO:0000725">
    <property type="term" value="P:recombinational repair"/>
    <property type="evidence" value="ECO:0007669"/>
    <property type="project" value="TreeGrafter"/>
</dbReference>
<dbReference type="GO" id="GO:0003677">
    <property type="term" value="F:DNA binding"/>
    <property type="evidence" value="ECO:0007669"/>
    <property type="project" value="InterPro"/>
</dbReference>
<dbReference type="EMBL" id="MEVN01000017">
    <property type="protein sequence ID" value="OGC57295.1"/>
    <property type="molecule type" value="Genomic_DNA"/>
</dbReference>
<accession>A0A1F4VJK6</accession>
<keyword evidence="1" id="KW-0175">Coiled coil</keyword>
<sequence length="681" mass="79402">MVNDSILNEEKGKLSKTIELLIKARGVLNKVVQRVGVENLDLLENLRNNPETSGTDFFVFMEKLSIQNTALNLKDKFLRLEELKYQLEEPYFARLDLKDSKKDHDETFYIGKFGFTDKYPVIIDWRAKIASIYYRYRYPQKKVKYESEYGTETLDLLLKRTFDIEKGKLLKFYNNDIKLDENEIIMDKIQKRTGGVLEDIVETIQKSQLDIIEADPRQVCIVQGCVGSGKSTVAIHKLAHIFFNFPKLIHPERTILIVKNQILVGYLSTLFPKLGIFNINYGTIKDLLVNLYFREALSIEINLDKANDSFLEYNIESIRKIEQEIYSMKSKLDEEIKKIFENPEYESYGGQKFDYNISALENINNNIEDLNDEIEIQEGFISDESISSYRKETHRMNIKTIKKLMTRLKKLSTDFKRTSLTTALLNINIETKKKLSYNEFLCYMYIFIELVGLSNFKKYEYCVIDEGQDFSALEYLVLGKLVLNGRFAIFGDLNQGFDNKNISDWSEILKVLDSSERSIFFELDTNYRSTKQIIELANNILSGFTKLYLPKSIDRNGEVPEVTRNNDVENEFLMKLETDSLNYNKSIGIIFYDSNLLNKFKLILEKTNVIKDRLIVLDETKRISYISSGIYLMNFESCKGLEFSKVYVFSKKISSNMTFNEAKKEFVAVTRAMNDLVVYYI</sequence>
<dbReference type="AlphaFoldDB" id="A0A1F4VJK6"/>
<feature type="coiled-coil region" evidence="1">
    <location>
        <begin position="318"/>
        <end position="380"/>
    </location>
</feature>
<dbReference type="PANTHER" id="PTHR11070">
    <property type="entry name" value="UVRD / RECB / PCRA DNA HELICASE FAMILY MEMBER"/>
    <property type="match status" value="1"/>
</dbReference>
<proteinExistence type="predicted"/>
<dbReference type="PANTHER" id="PTHR11070:SF17">
    <property type="entry name" value="DNA HELICASE IV"/>
    <property type="match status" value="1"/>
</dbReference>
<evidence type="ECO:0000256" key="1">
    <source>
        <dbReference type="SAM" id="Coils"/>
    </source>
</evidence>
<evidence type="ECO:0000313" key="3">
    <source>
        <dbReference type="Proteomes" id="UP000177763"/>
    </source>
</evidence>
<reference evidence="2 3" key="1">
    <citation type="journal article" date="2016" name="Nat. Commun.">
        <title>Thousands of microbial genomes shed light on interconnected biogeochemical processes in an aquifer system.</title>
        <authorList>
            <person name="Anantharaman K."/>
            <person name="Brown C.T."/>
            <person name="Hug L.A."/>
            <person name="Sharon I."/>
            <person name="Castelle C.J."/>
            <person name="Probst A.J."/>
            <person name="Thomas B.C."/>
            <person name="Singh A."/>
            <person name="Wilkins M.J."/>
            <person name="Karaoz U."/>
            <person name="Brodie E.L."/>
            <person name="Williams K.H."/>
            <person name="Hubbard S.S."/>
            <person name="Banfield J.F."/>
        </authorList>
    </citation>
    <scope>NUCLEOTIDE SEQUENCE [LARGE SCALE GENOMIC DNA]</scope>
</reference>
<dbReference type="Proteomes" id="UP000177763">
    <property type="component" value="Unassembled WGS sequence"/>
</dbReference>
<evidence type="ECO:0000313" key="2">
    <source>
        <dbReference type="EMBL" id="OGC57295.1"/>
    </source>
</evidence>
<gene>
    <name evidence="2" type="ORF">A3H26_03370</name>
</gene>
<dbReference type="InterPro" id="IPR027417">
    <property type="entry name" value="P-loop_NTPase"/>
</dbReference>
<organism evidence="2 3">
    <name type="scientific">candidate division WWE3 bacterium RIFCSPLOWO2_12_FULL_36_10</name>
    <dbReference type="NCBI Taxonomy" id="1802630"/>
    <lineage>
        <taxon>Bacteria</taxon>
        <taxon>Katanobacteria</taxon>
    </lineage>
</organism>
<dbReference type="Gene3D" id="3.40.50.300">
    <property type="entry name" value="P-loop containing nucleotide triphosphate hydrolases"/>
    <property type="match status" value="3"/>
</dbReference>
<protein>
    <submittedName>
        <fullName evidence="2">Uncharacterized protein</fullName>
    </submittedName>
</protein>
<dbReference type="GO" id="GO:0005829">
    <property type="term" value="C:cytosol"/>
    <property type="evidence" value="ECO:0007669"/>
    <property type="project" value="TreeGrafter"/>
</dbReference>
<dbReference type="GO" id="GO:0043138">
    <property type="term" value="F:3'-5' DNA helicase activity"/>
    <property type="evidence" value="ECO:0007669"/>
    <property type="project" value="TreeGrafter"/>
</dbReference>
<dbReference type="STRING" id="1802630.A3H26_03370"/>
<dbReference type="SUPFAM" id="SSF52540">
    <property type="entry name" value="P-loop containing nucleoside triphosphate hydrolases"/>
    <property type="match status" value="1"/>
</dbReference>
<comment type="caution">
    <text evidence="2">The sequence shown here is derived from an EMBL/GenBank/DDBJ whole genome shotgun (WGS) entry which is preliminary data.</text>
</comment>
<name>A0A1F4VJK6_UNCKA</name>